<dbReference type="PANTHER" id="PTHR21310:SF15">
    <property type="entry name" value="AMINOGLYCOSIDE PHOSPHOTRANSFERASE DOMAIN-CONTAINING PROTEIN"/>
    <property type="match status" value="1"/>
</dbReference>
<gene>
    <name evidence="1" type="ORF">CMUS01_14754</name>
</gene>
<evidence type="ECO:0008006" key="3">
    <source>
        <dbReference type="Google" id="ProtNLM"/>
    </source>
</evidence>
<sequence>MPSRRELPSKRWTSLDGRVDDTRARLQTAITTINKSALVEHAQHIKGQDVTMSLPFSVGQCSVCFELVAEDGTLIIAKVAMPHDPDDPAARSPEKQAYSLACEASTLQFVKLKMPDFLVPRVYAHEGPGSPLAIEVGAAYMLLEGLYGNTLQDVAPDLTLLSVNKLQFPLAWPKGPFLTKTQEEKQKHILAQWTQVQQDLAAITYPRIASICGVSTAGRAAWGRPADPLLDNLDLAGPLSDSIEYFTAVADKAIATLDPPGKLAAQIFRDIVQSIGFFKDWEAYGAFSLHHMDLSPHNILVDEELNFVAITGWGRAQTAPWQVNHFPEPFHLRDTVGEDPWHDLYPNVSWQERARVMYIQKFREAEIRQMEKGVFLGGSFAESIPGVGGRIFGCFKHLCRAKSVEWDVVRDLARWRVGRDQAEQYVQGIAAGFGLYEQS</sequence>
<proteinExistence type="predicted"/>
<keyword evidence="2" id="KW-1185">Reference proteome</keyword>
<dbReference type="InterPro" id="IPR051678">
    <property type="entry name" value="AGP_Transferase"/>
</dbReference>
<reference evidence="1" key="1">
    <citation type="journal article" date="2020" name="Phytopathology">
        <title>Genome Sequence Resources of Colletotrichum truncatum, C. plurivorum, C. musicola, and C. sojae: Four Species Pathogenic to Soybean (Glycine max).</title>
        <authorList>
            <person name="Rogerio F."/>
            <person name="Boufleur T.R."/>
            <person name="Ciampi-Guillardi M."/>
            <person name="Sukno S.A."/>
            <person name="Thon M.R."/>
            <person name="Massola Junior N.S."/>
            <person name="Baroncelli R."/>
        </authorList>
    </citation>
    <scope>NUCLEOTIDE SEQUENCE</scope>
    <source>
        <strain evidence="1">LFN0074</strain>
    </source>
</reference>
<accession>A0A8H6J1U7</accession>
<dbReference type="Proteomes" id="UP000639643">
    <property type="component" value="Unassembled WGS sequence"/>
</dbReference>
<comment type="caution">
    <text evidence="1">The sequence shown here is derived from an EMBL/GenBank/DDBJ whole genome shotgun (WGS) entry which is preliminary data.</text>
</comment>
<organism evidence="1 2">
    <name type="scientific">Colletotrichum musicola</name>
    <dbReference type="NCBI Taxonomy" id="2175873"/>
    <lineage>
        <taxon>Eukaryota</taxon>
        <taxon>Fungi</taxon>
        <taxon>Dikarya</taxon>
        <taxon>Ascomycota</taxon>
        <taxon>Pezizomycotina</taxon>
        <taxon>Sordariomycetes</taxon>
        <taxon>Hypocreomycetidae</taxon>
        <taxon>Glomerellales</taxon>
        <taxon>Glomerellaceae</taxon>
        <taxon>Colletotrichum</taxon>
        <taxon>Colletotrichum orchidearum species complex</taxon>
    </lineage>
</organism>
<name>A0A8H6J1U7_9PEZI</name>
<dbReference type="PANTHER" id="PTHR21310">
    <property type="entry name" value="AMINOGLYCOSIDE PHOSPHOTRANSFERASE-RELATED-RELATED"/>
    <property type="match status" value="1"/>
</dbReference>
<dbReference type="InterPro" id="IPR011009">
    <property type="entry name" value="Kinase-like_dom_sf"/>
</dbReference>
<dbReference type="OrthoDB" id="4816593at2759"/>
<protein>
    <recommendedName>
        <fullName evidence="3">Aminoglycoside phosphotransferase domain-containing protein</fullName>
    </recommendedName>
</protein>
<dbReference type="SUPFAM" id="SSF56112">
    <property type="entry name" value="Protein kinase-like (PK-like)"/>
    <property type="match status" value="1"/>
</dbReference>
<evidence type="ECO:0000313" key="2">
    <source>
        <dbReference type="Proteomes" id="UP000639643"/>
    </source>
</evidence>
<evidence type="ECO:0000313" key="1">
    <source>
        <dbReference type="EMBL" id="KAF6804847.1"/>
    </source>
</evidence>
<dbReference type="AlphaFoldDB" id="A0A8H6J1U7"/>
<dbReference type="EMBL" id="WIGM01001109">
    <property type="protein sequence ID" value="KAF6804847.1"/>
    <property type="molecule type" value="Genomic_DNA"/>
</dbReference>